<keyword evidence="2" id="KW-0732">Signal</keyword>
<feature type="region of interest" description="Disordered" evidence="1">
    <location>
        <begin position="45"/>
        <end position="65"/>
    </location>
</feature>
<protein>
    <recommendedName>
        <fullName evidence="3">Chitin-binding type-2 domain-containing protein</fullName>
    </recommendedName>
</protein>
<feature type="compositionally biased region" description="Low complexity" evidence="1">
    <location>
        <begin position="682"/>
        <end position="701"/>
    </location>
</feature>
<evidence type="ECO:0000256" key="2">
    <source>
        <dbReference type="SAM" id="SignalP"/>
    </source>
</evidence>
<organism evidence="4 5">
    <name type="scientific">Loxostege sticticalis</name>
    <name type="common">Beet webworm moth</name>
    <dbReference type="NCBI Taxonomy" id="481309"/>
    <lineage>
        <taxon>Eukaryota</taxon>
        <taxon>Metazoa</taxon>
        <taxon>Ecdysozoa</taxon>
        <taxon>Arthropoda</taxon>
        <taxon>Hexapoda</taxon>
        <taxon>Insecta</taxon>
        <taxon>Pterygota</taxon>
        <taxon>Neoptera</taxon>
        <taxon>Endopterygota</taxon>
        <taxon>Lepidoptera</taxon>
        <taxon>Glossata</taxon>
        <taxon>Ditrysia</taxon>
        <taxon>Pyraloidea</taxon>
        <taxon>Crambidae</taxon>
        <taxon>Pyraustinae</taxon>
        <taxon>Loxostege</taxon>
    </lineage>
</organism>
<accession>A0ABD0T649</accession>
<dbReference type="SMART" id="SM00494">
    <property type="entry name" value="ChtBD2"/>
    <property type="match status" value="1"/>
</dbReference>
<evidence type="ECO:0000259" key="3">
    <source>
        <dbReference type="PROSITE" id="PS50940"/>
    </source>
</evidence>
<dbReference type="Pfam" id="PF01607">
    <property type="entry name" value="CBM_14"/>
    <property type="match status" value="1"/>
</dbReference>
<dbReference type="Gene3D" id="2.170.140.10">
    <property type="entry name" value="Chitin binding domain"/>
    <property type="match status" value="1"/>
</dbReference>
<gene>
    <name evidence="4" type="ORF">ABMA28_001539</name>
</gene>
<feature type="signal peptide" evidence="2">
    <location>
        <begin position="1"/>
        <end position="17"/>
    </location>
</feature>
<dbReference type="InterPro" id="IPR002557">
    <property type="entry name" value="Chitin-bd_dom"/>
</dbReference>
<dbReference type="PANTHER" id="PTHR22933">
    <property type="entry name" value="FI18007P1-RELATED"/>
    <property type="match status" value="1"/>
</dbReference>
<reference evidence="4 5" key="1">
    <citation type="submission" date="2024-06" db="EMBL/GenBank/DDBJ databases">
        <title>A chromosome-level genome assembly of beet webworm, Loxostege sticticalis.</title>
        <authorList>
            <person name="Zhang Y."/>
        </authorList>
    </citation>
    <scope>NUCLEOTIDE SEQUENCE [LARGE SCALE GENOMIC DNA]</scope>
    <source>
        <strain evidence="4">AQ028</strain>
        <tissue evidence="4">Male pupae</tissue>
    </source>
</reference>
<feature type="chain" id="PRO_5044824249" description="Chitin-binding type-2 domain-containing protein" evidence="2">
    <location>
        <begin position="18"/>
        <end position="718"/>
    </location>
</feature>
<name>A0ABD0T649_LOXSC</name>
<feature type="domain" description="Chitin-binding type-2" evidence="3">
    <location>
        <begin position="550"/>
        <end position="609"/>
    </location>
</feature>
<dbReference type="InterPro" id="IPR052976">
    <property type="entry name" value="Scoloptoxin-like"/>
</dbReference>
<feature type="compositionally biased region" description="Acidic residues" evidence="1">
    <location>
        <begin position="671"/>
        <end position="681"/>
    </location>
</feature>
<feature type="region of interest" description="Disordered" evidence="1">
    <location>
        <begin position="657"/>
        <end position="718"/>
    </location>
</feature>
<comment type="caution">
    <text evidence="4">The sequence shown here is derived from an EMBL/GenBank/DDBJ whole genome shotgun (WGS) entry which is preliminary data.</text>
</comment>
<evidence type="ECO:0000313" key="5">
    <source>
        <dbReference type="Proteomes" id="UP001549921"/>
    </source>
</evidence>
<dbReference type="PROSITE" id="PS50940">
    <property type="entry name" value="CHIT_BIND_II"/>
    <property type="match status" value="1"/>
</dbReference>
<proteinExistence type="predicted"/>
<feature type="region of interest" description="Disordered" evidence="1">
    <location>
        <begin position="496"/>
        <end position="537"/>
    </location>
</feature>
<dbReference type="InterPro" id="IPR036508">
    <property type="entry name" value="Chitin-bd_dom_sf"/>
</dbReference>
<dbReference type="AlphaFoldDB" id="A0ABD0T649"/>
<dbReference type="Proteomes" id="UP001549921">
    <property type="component" value="Unassembled WGS sequence"/>
</dbReference>
<feature type="compositionally biased region" description="Polar residues" evidence="1">
    <location>
        <begin position="510"/>
        <end position="519"/>
    </location>
</feature>
<dbReference type="PANTHER" id="PTHR22933:SF18">
    <property type="match status" value="1"/>
</dbReference>
<evidence type="ECO:0000313" key="4">
    <source>
        <dbReference type="EMBL" id="KAL0832045.1"/>
    </source>
</evidence>
<evidence type="ECO:0000256" key="1">
    <source>
        <dbReference type="SAM" id="MobiDB-lite"/>
    </source>
</evidence>
<dbReference type="SUPFAM" id="SSF57625">
    <property type="entry name" value="Invertebrate chitin-binding proteins"/>
    <property type="match status" value="1"/>
</dbReference>
<sequence length="718" mass="80759">MKLWTLILCVLPTIVISITISSNGNSPEIKMVGGMMVDVQKGFSPMTSKTEETSKSTNGKRKLSTNSTKLSINERYRRLIPYMTFYYANDLVTPTTEGHSTKNVEVEKAEIIEAKTIEHRQPKKIVYSSNRNIPLYQGNRLTQYNIASANPTKLLYKEVPVYQNPIKITPNYNPLISEHRYIKNNENFEFERFPQKQIVKSPSVPFSPPTRRPYLSSFNNNDEAGNLRYYYTEKEHTPKYKLIPYEQTPPVKVVSHNEHVFNPTKSPTPVPVLIPKEHVYIKPRPARPQYYYEIQQSTAPRKQPSIVSESYYEKRRPQAPLAQPSIESGFKPIVSHAVTTEAPAVYTSSVPESIPHFESDKQQTVHVVEEPPAIPDVPDYNPNYYQYVDQPAYKPPQHVPTNTVTLSDLLNSLQLNKSIPKPITKENVGASIRTLLQVLSALKAAAPQENFDDTPVLSTPKPFIPPHKVVELSKPIVDVTPAPIVNDDADFHEESYLAPVNPPSQHIDDFSSSGGTSQRFPLPITSDDEGGTPGRPGVDYPILTVIPQTAFDCKTQRYKGFFADPETRCQVWHYCDLNGGQASFLCPNGTIFSQAALTCDWWFNVRCASTTQLYVLNESLYKYILPHSPKFPEDYSGPLVDKYLTLKFKEMEEQFRKNKNKQSASDKMDSDETEDSTEDSSEAAAESSSEAAKTSSVSEASVIVDSPGASGNVERLQD</sequence>
<dbReference type="EMBL" id="JBEDNZ010000011">
    <property type="protein sequence ID" value="KAL0832045.1"/>
    <property type="molecule type" value="Genomic_DNA"/>
</dbReference>